<accession>A0A6L7FZZ4</accession>
<organism evidence="3 4">
    <name type="scientific">Pseudooceanicola albus</name>
    <dbReference type="NCBI Taxonomy" id="2692189"/>
    <lineage>
        <taxon>Bacteria</taxon>
        <taxon>Pseudomonadati</taxon>
        <taxon>Pseudomonadota</taxon>
        <taxon>Alphaproteobacteria</taxon>
        <taxon>Rhodobacterales</taxon>
        <taxon>Paracoccaceae</taxon>
        <taxon>Pseudooceanicola</taxon>
    </lineage>
</organism>
<name>A0A6L7FZZ4_9RHOB</name>
<feature type="transmembrane region" description="Helical" evidence="2">
    <location>
        <begin position="459"/>
        <end position="480"/>
    </location>
</feature>
<protein>
    <recommendedName>
        <fullName evidence="5">SLC13 family permease</fullName>
    </recommendedName>
</protein>
<reference evidence="3 4" key="1">
    <citation type="submission" date="2019-12" db="EMBL/GenBank/DDBJ databases">
        <authorList>
            <person name="Li M."/>
        </authorList>
    </citation>
    <scope>NUCLEOTIDE SEQUENCE [LARGE SCALE GENOMIC DNA]</scope>
    <source>
        <strain evidence="3 4">GBMRC 2024</strain>
    </source>
</reference>
<sequence length="482" mass="50330">MTQHPDPRTASSRPVPDAGPPGRARIVMGSCLGLIVALNLLHGLGLNGPVVWAANLLTIAVLAMLAPQVRGSRHVFMAISVLITGVAWLLLDDPGPALAAGLAQGSFIVAFFCALASLQHVAGRSPAIARAAAFLASQPPGRRYLALGFGAQVFALMLNYGALSLLGTMARRSAEREADPAVRALRTRRMLQGAQCGFSASLCWSPLAFATVITSALVPGAELGNVVLHGLGSALILVIIGWLVDRRLKYSLPSGTVIAPPDQSSARDVRSLWPLLWLLLGVAVPAGLMDVFAGVPPSRSVLGLVPLIAAIWVLVEAPRGRRIRELGARGHHYLFRDLPNFKGELTLLSTAGFIGSVAGALLAQWIATAGFDLSAVPARLLLVLPLLLVPLAGQLGLNPILFVSMFAQLLPAPAALGITPISMVLALTGGWALTAPTSPFTASVMIISRLGGVSPREVALRWNGVFVALAALGLAIWVQILA</sequence>
<dbReference type="AlphaFoldDB" id="A0A6L7FZZ4"/>
<keyword evidence="2" id="KW-0472">Membrane</keyword>
<dbReference type="RefSeq" id="WP_160892688.1">
    <property type="nucleotide sequence ID" value="NZ_WUMU01000004.1"/>
</dbReference>
<gene>
    <name evidence="3" type="ORF">GR170_06120</name>
</gene>
<keyword evidence="4" id="KW-1185">Reference proteome</keyword>
<proteinExistence type="predicted"/>
<evidence type="ECO:0000313" key="3">
    <source>
        <dbReference type="EMBL" id="MXN17401.1"/>
    </source>
</evidence>
<keyword evidence="2" id="KW-1133">Transmembrane helix</keyword>
<feature type="transmembrane region" description="Helical" evidence="2">
    <location>
        <begin position="26"/>
        <end position="44"/>
    </location>
</feature>
<dbReference type="Proteomes" id="UP000477911">
    <property type="component" value="Unassembled WGS sequence"/>
</dbReference>
<feature type="transmembrane region" description="Helical" evidence="2">
    <location>
        <begin position="275"/>
        <end position="295"/>
    </location>
</feature>
<feature type="transmembrane region" description="Helical" evidence="2">
    <location>
        <begin position="345"/>
        <end position="367"/>
    </location>
</feature>
<evidence type="ECO:0000256" key="1">
    <source>
        <dbReference type="SAM" id="MobiDB-lite"/>
    </source>
</evidence>
<feature type="region of interest" description="Disordered" evidence="1">
    <location>
        <begin position="1"/>
        <end position="22"/>
    </location>
</feature>
<evidence type="ECO:0000313" key="4">
    <source>
        <dbReference type="Proteomes" id="UP000477911"/>
    </source>
</evidence>
<keyword evidence="2" id="KW-0812">Transmembrane</keyword>
<feature type="transmembrane region" description="Helical" evidence="2">
    <location>
        <begin position="301"/>
        <end position="317"/>
    </location>
</feature>
<evidence type="ECO:0000256" key="2">
    <source>
        <dbReference type="SAM" id="Phobius"/>
    </source>
</evidence>
<feature type="transmembrane region" description="Helical" evidence="2">
    <location>
        <begin position="144"/>
        <end position="163"/>
    </location>
</feature>
<evidence type="ECO:0008006" key="5">
    <source>
        <dbReference type="Google" id="ProtNLM"/>
    </source>
</evidence>
<comment type="caution">
    <text evidence="3">The sequence shown here is derived from an EMBL/GenBank/DDBJ whole genome shotgun (WGS) entry which is preliminary data.</text>
</comment>
<dbReference type="EMBL" id="WUMU01000004">
    <property type="protein sequence ID" value="MXN17401.1"/>
    <property type="molecule type" value="Genomic_DNA"/>
</dbReference>
<feature type="transmembrane region" description="Helical" evidence="2">
    <location>
        <begin position="373"/>
        <end position="393"/>
    </location>
</feature>
<feature type="transmembrane region" description="Helical" evidence="2">
    <location>
        <begin position="226"/>
        <end position="244"/>
    </location>
</feature>
<feature type="transmembrane region" description="Helical" evidence="2">
    <location>
        <begin position="74"/>
        <end position="91"/>
    </location>
</feature>
<feature type="transmembrane region" description="Helical" evidence="2">
    <location>
        <begin position="97"/>
        <end position="123"/>
    </location>
</feature>